<dbReference type="Proteomes" id="UP000236649">
    <property type="component" value="Chromosome 1"/>
</dbReference>
<evidence type="ECO:0000313" key="3">
    <source>
        <dbReference type="EMBL" id="EIM96411.1"/>
    </source>
</evidence>
<organism evidence="2 5">
    <name type="scientific">Paraburkholderia hospita</name>
    <dbReference type="NCBI Taxonomy" id="169430"/>
    <lineage>
        <taxon>Bacteria</taxon>
        <taxon>Pseudomonadati</taxon>
        <taxon>Pseudomonadota</taxon>
        <taxon>Betaproteobacteria</taxon>
        <taxon>Burkholderiales</taxon>
        <taxon>Burkholderiaceae</taxon>
        <taxon>Paraburkholderia</taxon>
    </lineage>
</organism>
<dbReference type="KEGG" id="phs:C2L64_13295"/>
<dbReference type="AlphaFoldDB" id="A0AAN1MJ95"/>
<sequence length="69" mass="7730">MSELFIQEAFAQIGAPTEFRPQKNHSLLSKISRSGLFASMWHELAQSTQRYSSDPDENDRAPATGDAPY</sequence>
<evidence type="ECO:0000313" key="5">
    <source>
        <dbReference type="Proteomes" id="UP000236649"/>
    </source>
</evidence>
<dbReference type="RefSeq" id="WP_007588933.1">
    <property type="nucleotide sequence ID" value="NZ_AKAU01000193.1"/>
</dbReference>
<reference evidence="2 5" key="2">
    <citation type="submission" date="2018-01" db="EMBL/GenBank/DDBJ databases">
        <title>Species boundaries and ecological features among Paraburkholderia terrae DSMZ17804T, P. hospita DSMZ17164T and P. caribensis DSMZ13236T.</title>
        <authorList>
            <person name="Pratama A.A."/>
        </authorList>
    </citation>
    <scope>NUCLEOTIDE SEQUENCE [LARGE SCALE GENOMIC DNA]</scope>
    <source>
        <strain evidence="2 5">DSM 17164</strain>
    </source>
</reference>
<evidence type="ECO:0000313" key="4">
    <source>
        <dbReference type="Proteomes" id="UP000004980"/>
    </source>
</evidence>
<dbReference type="Proteomes" id="UP000004980">
    <property type="component" value="Unassembled WGS sequence"/>
</dbReference>
<reference evidence="3 4" key="1">
    <citation type="journal article" date="2012" name="J. Bacteriol.">
        <title>Draft Genome Sequence of the Soil Bacterium Burkholderia terrae Strain BS001, Which Interacts with Fungal Surface Structures.</title>
        <authorList>
            <person name="Nazir R."/>
            <person name="Hansen M.A."/>
            <person name="Sorensen S."/>
            <person name="van Elsas J.D."/>
        </authorList>
    </citation>
    <scope>NUCLEOTIDE SEQUENCE [LARGE SCALE GENOMIC DNA]</scope>
    <source>
        <strain evidence="3 4">BS001</strain>
    </source>
</reference>
<dbReference type="EMBL" id="AKAU01000193">
    <property type="protein sequence ID" value="EIM96411.1"/>
    <property type="molecule type" value="Genomic_DNA"/>
</dbReference>
<feature type="region of interest" description="Disordered" evidence="1">
    <location>
        <begin position="47"/>
        <end position="69"/>
    </location>
</feature>
<evidence type="ECO:0000313" key="2">
    <source>
        <dbReference type="EMBL" id="AUT69172.1"/>
    </source>
</evidence>
<gene>
    <name evidence="2" type="ORF">C2L64_13295</name>
    <name evidence="3" type="ORF">WQE_33666</name>
</gene>
<protein>
    <submittedName>
        <fullName evidence="2">Uncharacterized protein</fullName>
    </submittedName>
</protein>
<name>A0AAN1MJ95_9BURK</name>
<keyword evidence="4" id="KW-1185">Reference proteome</keyword>
<proteinExistence type="predicted"/>
<dbReference type="EMBL" id="CP026105">
    <property type="protein sequence ID" value="AUT69172.1"/>
    <property type="molecule type" value="Genomic_DNA"/>
</dbReference>
<dbReference type="GeneID" id="55529308"/>
<accession>A0AAN1MJ95</accession>
<evidence type="ECO:0000256" key="1">
    <source>
        <dbReference type="SAM" id="MobiDB-lite"/>
    </source>
</evidence>